<dbReference type="EMBL" id="CACRUL010000020">
    <property type="protein sequence ID" value="VYU35140.1"/>
    <property type="molecule type" value="Genomic_DNA"/>
</dbReference>
<dbReference type="Gene3D" id="3.40.50.300">
    <property type="entry name" value="P-loop containing nucleotide triphosphate hydrolases"/>
    <property type="match status" value="1"/>
</dbReference>
<name>A0A6N3E230_STROR</name>
<keyword evidence="4 6" id="KW-0067">ATP-binding</keyword>
<dbReference type="InterPro" id="IPR017911">
    <property type="entry name" value="MacB-like_ATP-bd"/>
</dbReference>
<dbReference type="CDD" id="cd03255">
    <property type="entry name" value="ABC_MJ0796_LolCDE_FtsE"/>
    <property type="match status" value="1"/>
</dbReference>
<dbReference type="PROSITE" id="PS50893">
    <property type="entry name" value="ABC_TRANSPORTER_2"/>
    <property type="match status" value="1"/>
</dbReference>
<dbReference type="PANTHER" id="PTHR42798">
    <property type="entry name" value="LIPOPROTEIN-RELEASING SYSTEM ATP-BINDING PROTEIN LOLD"/>
    <property type="match status" value="1"/>
</dbReference>
<evidence type="ECO:0000256" key="3">
    <source>
        <dbReference type="ARBA" id="ARBA00022741"/>
    </source>
</evidence>
<dbReference type="InterPro" id="IPR003593">
    <property type="entry name" value="AAA+_ATPase"/>
</dbReference>
<evidence type="ECO:0000256" key="2">
    <source>
        <dbReference type="ARBA" id="ARBA00022448"/>
    </source>
</evidence>
<dbReference type="PROSITE" id="PS00211">
    <property type="entry name" value="ABC_TRANSPORTER_1"/>
    <property type="match status" value="1"/>
</dbReference>
<keyword evidence="3" id="KW-0547">Nucleotide-binding</keyword>
<dbReference type="RefSeq" id="WP_156677139.1">
    <property type="nucleotide sequence ID" value="NZ_CACRUL010000020.1"/>
</dbReference>
<dbReference type="AlphaFoldDB" id="A0A6N3E230"/>
<dbReference type="Pfam" id="PF00005">
    <property type="entry name" value="ABC_tran"/>
    <property type="match status" value="1"/>
</dbReference>
<organism evidence="6">
    <name type="scientific">Streptococcus oralis</name>
    <dbReference type="NCBI Taxonomy" id="1303"/>
    <lineage>
        <taxon>Bacteria</taxon>
        <taxon>Bacillati</taxon>
        <taxon>Bacillota</taxon>
        <taxon>Bacilli</taxon>
        <taxon>Lactobacillales</taxon>
        <taxon>Streptococcaceae</taxon>
        <taxon>Streptococcus</taxon>
    </lineage>
</organism>
<dbReference type="EC" id="3.6.3.-" evidence="6"/>
<protein>
    <submittedName>
        <fullName evidence="6">Lipoprotein-releasing system ATP-binding protein LolD</fullName>
        <ecNumber evidence="6">3.6.3.-</ecNumber>
    </submittedName>
</protein>
<dbReference type="InterPro" id="IPR027417">
    <property type="entry name" value="P-loop_NTPase"/>
</dbReference>
<dbReference type="SMART" id="SM00382">
    <property type="entry name" value="AAA"/>
    <property type="match status" value="1"/>
</dbReference>
<dbReference type="GO" id="GO:0016887">
    <property type="term" value="F:ATP hydrolysis activity"/>
    <property type="evidence" value="ECO:0007669"/>
    <property type="project" value="InterPro"/>
</dbReference>
<keyword evidence="6" id="KW-0449">Lipoprotein</keyword>
<accession>A0A6N3E230</accession>
<proteinExistence type="inferred from homology"/>
<sequence>MNTVAVGVKNLSKKFHIDKNKEITVLRDISFSAGYGEFVSILGVSGSGKSTLLNCISSLSGPTEGVVTVNGCNPYQLKNNRLSQFRREDISFIFQSYNLLPALPALENVALPLRLSHKKISKNDIQALLDKMNFKAELMSPVSSLSGGEKQKLAIARAILSNTRIIFADEPTGALDSTSRKIIFKMLADLAHEGRCVIMVTHDIELASQTDRALILKDGKIYQELFTPTVEALYKALEMKDSGD</sequence>
<gene>
    <name evidence="6" type="primary">lolD</name>
    <name evidence="6" type="ORF">SRLFYP117_01715</name>
</gene>
<comment type="similarity">
    <text evidence="1">Belongs to the ABC transporter superfamily.</text>
</comment>
<dbReference type="PANTHER" id="PTHR42798:SF7">
    <property type="entry name" value="ALPHA-D-RIBOSE 1-METHYLPHOSPHONATE 5-TRIPHOSPHATE SYNTHASE SUBUNIT PHNL"/>
    <property type="match status" value="1"/>
</dbReference>
<evidence type="ECO:0000256" key="1">
    <source>
        <dbReference type="ARBA" id="ARBA00005417"/>
    </source>
</evidence>
<dbReference type="GO" id="GO:0005524">
    <property type="term" value="F:ATP binding"/>
    <property type="evidence" value="ECO:0007669"/>
    <property type="project" value="UniProtKB-KW"/>
</dbReference>
<dbReference type="InterPro" id="IPR017871">
    <property type="entry name" value="ABC_transporter-like_CS"/>
</dbReference>
<feature type="domain" description="ABC transporter" evidence="5">
    <location>
        <begin position="6"/>
        <end position="243"/>
    </location>
</feature>
<dbReference type="SUPFAM" id="SSF52540">
    <property type="entry name" value="P-loop containing nucleoside triphosphate hydrolases"/>
    <property type="match status" value="1"/>
</dbReference>
<keyword evidence="6" id="KW-0378">Hydrolase</keyword>
<evidence type="ECO:0000259" key="5">
    <source>
        <dbReference type="PROSITE" id="PS50893"/>
    </source>
</evidence>
<evidence type="ECO:0000313" key="6">
    <source>
        <dbReference type="EMBL" id="VYU35140.1"/>
    </source>
</evidence>
<reference evidence="6" key="1">
    <citation type="submission" date="2019-11" db="EMBL/GenBank/DDBJ databases">
        <authorList>
            <person name="Feng L."/>
        </authorList>
    </citation>
    <scope>NUCLEOTIDE SEQUENCE</scope>
    <source>
        <strain evidence="6">SrubneriLFYP117</strain>
    </source>
</reference>
<evidence type="ECO:0000256" key="4">
    <source>
        <dbReference type="ARBA" id="ARBA00022840"/>
    </source>
</evidence>
<dbReference type="InterPro" id="IPR003439">
    <property type="entry name" value="ABC_transporter-like_ATP-bd"/>
</dbReference>
<keyword evidence="2" id="KW-0813">Transport</keyword>